<protein>
    <submittedName>
        <fullName evidence="2">Haloacid dehalogenase type II</fullName>
    </submittedName>
</protein>
<gene>
    <name evidence="2" type="ORF">ACFQ16_22535</name>
</gene>
<dbReference type="Gene3D" id="3.40.50.1000">
    <property type="entry name" value="HAD superfamily/HAD-like"/>
    <property type="match status" value="1"/>
</dbReference>
<dbReference type="InterPro" id="IPR036412">
    <property type="entry name" value="HAD-like_sf"/>
</dbReference>
<dbReference type="InterPro" id="IPR006439">
    <property type="entry name" value="HAD-SF_hydro_IA"/>
</dbReference>
<reference evidence="3" key="1">
    <citation type="journal article" date="2019" name="Int. J. Syst. Evol. Microbiol.">
        <title>The Global Catalogue of Microorganisms (GCM) 10K type strain sequencing project: providing services to taxonomists for standard genome sequencing and annotation.</title>
        <authorList>
            <consortium name="The Broad Institute Genomics Platform"/>
            <consortium name="The Broad Institute Genome Sequencing Center for Infectious Disease"/>
            <person name="Wu L."/>
            <person name="Ma J."/>
        </authorList>
    </citation>
    <scope>NUCLEOTIDE SEQUENCE [LARGE SCALE GENOMIC DNA]</scope>
    <source>
        <strain evidence="3">CCUG 56401</strain>
    </source>
</reference>
<evidence type="ECO:0000313" key="2">
    <source>
        <dbReference type="EMBL" id="MFD0922532.1"/>
    </source>
</evidence>
<organism evidence="2 3">
    <name type="scientific">Saccharopolyspora rosea</name>
    <dbReference type="NCBI Taxonomy" id="524884"/>
    <lineage>
        <taxon>Bacteria</taxon>
        <taxon>Bacillati</taxon>
        <taxon>Actinomycetota</taxon>
        <taxon>Actinomycetes</taxon>
        <taxon>Pseudonocardiales</taxon>
        <taxon>Pseudonocardiaceae</taxon>
        <taxon>Saccharopolyspora</taxon>
    </lineage>
</organism>
<dbReference type="InterPro" id="IPR051540">
    <property type="entry name" value="S-2-haloacid_dehalogenase"/>
</dbReference>
<keyword evidence="3" id="KW-1185">Reference proteome</keyword>
<name>A0ABW3FVW5_9PSEU</name>
<dbReference type="SFLD" id="SFLDG01129">
    <property type="entry name" value="C1.5:_HAD__Beta-PGM__Phosphata"/>
    <property type="match status" value="1"/>
</dbReference>
<dbReference type="EMBL" id="JBHTIW010000022">
    <property type="protein sequence ID" value="MFD0922532.1"/>
    <property type="molecule type" value="Genomic_DNA"/>
</dbReference>
<dbReference type="CDD" id="cd02588">
    <property type="entry name" value="HAD_L2-DEX"/>
    <property type="match status" value="1"/>
</dbReference>
<dbReference type="PANTHER" id="PTHR43316">
    <property type="entry name" value="HYDROLASE, HALOACID DELAHOGENASE-RELATED"/>
    <property type="match status" value="1"/>
</dbReference>
<dbReference type="SUPFAM" id="SSF56784">
    <property type="entry name" value="HAD-like"/>
    <property type="match status" value="1"/>
</dbReference>
<dbReference type="Pfam" id="PF00702">
    <property type="entry name" value="Hydrolase"/>
    <property type="match status" value="1"/>
</dbReference>
<dbReference type="PRINTS" id="PR00413">
    <property type="entry name" value="HADHALOGNASE"/>
</dbReference>
<comment type="caution">
    <text evidence="2">The sequence shown here is derived from an EMBL/GenBank/DDBJ whole genome shotgun (WGS) entry which is preliminary data.</text>
</comment>
<dbReference type="SFLD" id="SFLDS00003">
    <property type="entry name" value="Haloacid_Dehalogenase"/>
    <property type="match status" value="1"/>
</dbReference>
<dbReference type="NCBIfam" id="TIGR01493">
    <property type="entry name" value="HAD-SF-IA-v2"/>
    <property type="match status" value="1"/>
</dbReference>
<accession>A0ABW3FVW5</accession>
<dbReference type="InterPro" id="IPR023214">
    <property type="entry name" value="HAD_sf"/>
</dbReference>
<keyword evidence="1" id="KW-0378">Hydrolase</keyword>
<proteinExistence type="predicted"/>
<dbReference type="InterPro" id="IPR006328">
    <property type="entry name" value="2-HAD"/>
</dbReference>
<dbReference type="Proteomes" id="UP001597018">
    <property type="component" value="Unassembled WGS sequence"/>
</dbReference>
<evidence type="ECO:0000313" key="3">
    <source>
        <dbReference type="Proteomes" id="UP001597018"/>
    </source>
</evidence>
<dbReference type="NCBIfam" id="TIGR01428">
    <property type="entry name" value="HAD_type_II"/>
    <property type="match status" value="1"/>
</dbReference>
<dbReference type="NCBIfam" id="TIGR01549">
    <property type="entry name" value="HAD-SF-IA-v1"/>
    <property type="match status" value="1"/>
</dbReference>
<dbReference type="PANTHER" id="PTHR43316:SF9">
    <property type="entry name" value="ACID DEHALOGENASE, PUTATIVE (AFU_ORTHOLOGUE AFUA_6G14460)-RELATED"/>
    <property type="match status" value="1"/>
</dbReference>
<dbReference type="Gene3D" id="1.10.150.750">
    <property type="match status" value="1"/>
</dbReference>
<evidence type="ECO:0000256" key="1">
    <source>
        <dbReference type="ARBA" id="ARBA00022801"/>
    </source>
</evidence>
<dbReference type="RefSeq" id="WP_263252352.1">
    <property type="nucleotide sequence ID" value="NZ_BAABLT010000054.1"/>
</dbReference>
<sequence length="232" mass="26180">MAPPFEVATFDNYGTLTDWEGGCAQFLYGLALRNGDTELVPGLELRDRWEAAQFALLRQEYRSYKRVLGQSLREVCAERGWPFDDALAAEFVDSMRCWQPFPDTLPALTRVRAAGVRLVILSNTDRDIIEHSLRHLRVPFDDVITAEDCGVYKPDPDFFHQALDRIGVAPDRIIHVAFGFKYDNAPAKRFGMTTAWINRHAEPQPPDGPSPDHTWRDLWGLAALADGRPAPA</sequence>